<evidence type="ECO:0000259" key="4">
    <source>
        <dbReference type="Pfam" id="PF25137"/>
    </source>
</evidence>
<evidence type="ECO:0000256" key="2">
    <source>
        <dbReference type="ARBA" id="ARBA00023002"/>
    </source>
</evidence>
<name>A0A0A7FT26_9CLOT</name>
<feature type="domain" description="Alcohol dehydrogenase iron-type/glycerol dehydrogenase GldA" evidence="3">
    <location>
        <begin position="8"/>
        <end position="174"/>
    </location>
</feature>
<evidence type="ECO:0000259" key="3">
    <source>
        <dbReference type="Pfam" id="PF00465"/>
    </source>
</evidence>
<sequence length="368" mass="41143">MKFNLNVPTEIVFGEDAVKNNYIKFEDEGNVALIVTGNKSSKFNGALKDVLDALDRLNKDYYIFDKVEENPSLETIEKGSSLGRGVNADFVIGIGGGSSLDAAKAIAMMIKNKNVTKENIFDFKDLEALPVIAIPTTSGTGSEVTQYSIVTDNKNHTKRNLGQTIYPKIAFLDPKYTEKLSVQITRNTAMDAFSHIVEGYLNSNSTEYTDKLSIEALKYFSEALDSLIKGDFSRKDRENMMIASTIAGGIIAHNGTSIPHGMGYALTYNKGIPHGLSNCCLYPEYLKTFKDHKKLNNIISILGFSSLKDLNKNIKRLSTVNVKISEDEIKEYTDSIWNNKDKLKNHPEEITYDELYKIYYNSLIESDI</sequence>
<dbReference type="InterPro" id="IPR056798">
    <property type="entry name" value="ADH_Fe_C"/>
</dbReference>
<gene>
    <name evidence="5" type="ORF">U729_160</name>
</gene>
<comment type="similarity">
    <text evidence="1">Belongs to the iron-containing alcohol dehydrogenase family.</text>
</comment>
<dbReference type="HOGENOM" id="CLU_007207_0_0_9"/>
<dbReference type="PANTHER" id="PTHR11496">
    <property type="entry name" value="ALCOHOL DEHYDROGENASE"/>
    <property type="match status" value="1"/>
</dbReference>
<dbReference type="KEGG" id="cbv:U729_160"/>
<dbReference type="InterPro" id="IPR001670">
    <property type="entry name" value="ADH_Fe/GldA"/>
</dbReference>
<reference evidence="5 6" key="1">
    <citation type="journal article" date="2015" name="Infect. Genet. Evol.">
        <title>Genomic sequences of six botulinum neurotoxin-producing strains representing three clostridial species illustrate the mobility and diversity of botulinum neurotoxin genes.</title>
        <authorList>
            <person name="Smith T.J."/>
            <person name="Hill K.K."/>
            <person name="Xie G."/>
            <person name="Foley B.T."/>
            <person name="Williamson C.H."/>
            <person name="Foster J.T."/>
            <person name="Johnson S.L."/>
            <person name="Chertkov O."/>
            <person name="Teshima H."/>
            <person name="Gibbons H.S."/>
            <person name="Johnsky L.A."/>
            <person name="Karavis M.A."/>
            <person name="Smith L.A."/>
        </authorList>
    </citation>
    <scope>NUCLEOTIDE SEQUENCE [LARGE SCALE GENOMIC DNA]</scope>
    <source>
        <strain evidence="5">Sullivan</strain>
    </source>
</reference>
<dbReference type="RefSeq" id="WP_039310831.1">
    <property type="nucleotide sequence ID" value="NZ_CP006905.1"/>
</dbReference>
<dbReference type="Proteomes" id="UP000030635">
    <property type="component" value="Chromosome"/>
</dbReference>
<dbReference type="Gene3D" id="3.40.50.1970">
    <property type="match status" value="1"/>
</dbReference>
<keyword evidence="2" id="KW-0560">Oxidoreductase</keyword>
<evidence type="ECO:0000256" key="1">
    <source>
        <dbReference type="ARBA" id="ARBA00007358"/>
    </source>
</evidence>
<dbReference type="FunFam" id="3.40.50.1970:FF:000003">
    <property type="entry name" value="Alcohol dehydrogenase, iron-containing"/>
    <property type="match status" value="1"/>
</dbReference>
<dbReference type="STRING" id="1561.NPD11_2815"/>
<dbReference type="CDD" id="cd08181">
    <property type="entry name" value="PPD-like"/>
    <property type="match status" value="1"/>
</dbReference>
<accession>A0A0A7FT26</accession>
<dbReference type="Gene3D" id="1.20.1090.10">
    <property type="entry name" value="Dehydroquinate synthase-like - alpha domain"/>
    <property type="match status" value="1"/>
</dbReference>
<dbReference type="PANTHER" id="PTHR11496:SF102">
    <property type="entry name" value="ALCOHOL DEHYDROGENASE 4"/>
    <property type="match status" value="1"/>
</dbReference>
<dbReference type="GO" id="GO:0046872">
    <property type="term" value="F:metal ion binding"/>
    <property type="evidence" value="ECO:0007669"/>
    <property type="project" value="InterPro"/>
</dbReference>
<protein>
    <submittedName>
        <fullName evidence="5">Alcohol dehydrogenase, iron-containing</fullName>
    </submittedName>
</protein>
<dbReference type="SUPFAM" id="SSF56796">
    <property type="entry name" value="Dehydroquinate synthase-like"/>
    <property type="match status" value="1"/>
</dbReference>
<keyword evidence="6" id="KW-1185">Reference proteome</keyword>
<dbReference type="eggNOG" id="COG1454">
    <property type="taxonomic scope" value="Bacteria"/>
</dbReference>
<organism evidence="5 6">
    <name type="scientific">Clostridium baratii str. Sullivan</name>
    <dbReference type="NCBI Taxonomy" id="1415775"/>
    <lineage>
        <taxon>Bacteria</taxon>
        <taxon>Bacillati</taxon>
        <taxon>Bacillota</taxon>
        <taxon>Clostridia</taxon>
        <taxon>Eubacteriales</taxon>
        <taxon>Clostridiaceae</taxon>
        <taxon>Clostridium</taxon>
    </lineage>
</organism>
<dbReference type="OrthoDB" id="9804734at2"/>
<dbReference type="Pfam" id="PF00465">
    <property type="entry name" value="Fe-ADH"/>
    <property type="match status" value="1"/>
</dbReference>
<dbReference type="Pfam" id="PF25137">
    <property type="entry name" value="ADH_Fe_C"/>
    <property type="match status" value="1"/>
</dbReference>
<evidence type="ECO:0000313" key="6">
    <source>
        <dbReference type="Proteomes" id="UP000030635"/>
    </source>
</evidence>
<dbReference type="EMBL" id="CP006905">
    <property type="protein sequence ID" value="AIY82764.1"/>
    <property type="molecule type" value="Genomic_DNA"/>
</dbReference>
<dbReference type="AlphaFoldDB" id="A0A0A7FT26"/>
<feature type="domain" description="Fe-containing alcohol dehydrogenase-like C-terminal" evidence="4">
    <location>
        <begin position="187"/>
        <end position="358"/>
    </location>
</feature>
<dbReference type="GO" id="GO:0004022">
    <property type="term" value="F:alcohol dehydrogenase (NAD+) activity"/>
    <property type="evidence" value="ECO:0007669"/>
    <property type="project" value="UniProtKB-ARBA"/>
</dbReference>
<dbReference type="InterPro" id="IPR039697">
    <property type="entry name" value="Alcohol_dehydrogenase_Fe"/>
</dbReference>
<proteinExistence type="inferred from homology"/>
<evidence type="ECO:0000313" key="5">
    <source>
        <dbReference type="EMBL" id="AIY82764.1"/>
    </source>
</evidence>